<keyword evidence="2" id="KW-1185">Reference proteome</keyword>
<evidence type="ECO:0000313" key="2">
    <source>
        <dbReference type="Proteomes" id="UP000245845"/>
    </source>
</evidence>
<dbReference type="RefSeq" id="WP_109732319.1">
    <property type="nucleotide sequence ID" value="NZ_QGDL01000010.1"/>
</dbReference>
<comment type="caution">
    <text evidence="1">The sequence shown here is derived from an EMBL/GenBank/DDBJ whole genome shotgun (WGS) entry which is preliminary data.</text>
</comment>
<sequence length="143" mass="16292">MAMTADIKMQIEAIKNQSRIKVIDYGDTVLLTDGWKGPYIKKDKLIIDLDKINHPEGGETYDPNKLKLIKLKRTNHLLITGNRIAIRFDTEDGEHIWTRNDWMKEYGNAFGYATEETKTSVIPIGINGDPLGIVLCMRITDND</sequence>
<reference evidence="1 2" key="1">
    <citation type="submission" date="2018-05" db="EMBL/GenBank/DDBJ databases">
        <title>The Hungate 1000. A catalogue of reference genomes from the rumen microbiome.</title>
        <authorList>
            <person name="Kelly W."/>
        </authorList>
    </citation>
    <scope>NUCLEOTIDE SEQUENCE [LARGE SCALE GENOMIC DNA]</scope>
    <source>
        <strain evidence="1 2">NLAE-zl-C242</strain>
    </source>
</reference>
<gene>
    <name evidence="1" type="ORF">A8806_110138</name>
</gene>
<organism evidence="1 2">
    <name type="scientific">Faecalicatena orotica</name>
    <dbReference type="NCBI Taxonomy" id="1544"/>
    <lineage>
        <taxon>Bacteria</taxon>
        <taxon>Bacillati</taxon>
        <taxon>Bacillota</taxon>
        <taxon>Clostridia</taxon>
        <taxon>Lachnospirales</taxon>
        <taxon>Lachnospiraceae</taxon>
        <taxon>Faecalicatena</taxon>
    </lineage>
</organism>
<evidence type="ECO:0000313" key="1">
    <source>
        <dbReference type="EMBL" id="PWJ27963.1"/>
    </source>
</evidence>
<dbReference type="AlphaFoldDB" id="A0A2Y9BJE0"/>
<dbReference type="Proteomes" id="UP000245845">
    <property type="component" value="Unassembled WGS sequence"/>
</dbReference>
<protein>
    <submittedName>
        <fullName evidence="1">Uncharacterized protein</fullName>
    </submittedName>
</protein>
<proteinExistence type="predicted"/>
<accession>A0A2Y9BJE0</accession>
<name>A0A2Y9BJE0_9FIRM</name>
<dbReference type="OrthoDB" id="9917019at2"/>
<dbReference type="EMBL" id="QGDL01000010">
    <property type="protein sequence ID" value="PWJ27963.1"/>
    <property type="molecule type" value="Genomic_DNA"/>
</dbReference>